<dbReference type="SUPFAM" id="SSF53098">
    <property type="entry name" value="Ribonuclease H-like"/>
    <property type="match status" value="2"/>
</dbReference>
<dbReference type="Proteomes" id="UP000257109">
    <property type="component" value="Unassembled WGS sequence"/>
</dbReference>
<name>A0A371ICS3_MUCPR</name>
<evidence type="ECO:0000313" key="3">
    <source>
        <dbReference type="Proteomes" id="UP000257109"/>
    </source>
</evidence>
<feature type="domain" description="RNase H type-1" evidence="1">
    <location>
        <begin position="88"/>
        <end position="171"/>
    </location>
</feature>
<dbReference type="PANTHER" id="PTHR48475">
    <property type="entry name" value="RIBONUCLEASE H"/>
    <property type="match status" value="1"/>
</dbReference>
<dbReference type="Gene3D" id="3.30.420.10">
    <property type="entry name" value="Ribonuclease H-like superfamily/Ribonuclease H"/>
    <property type="match status" value="2"/>
</dbReference>
<dbReference type="Pfam" id="PF13456">
    <property type="entry name" value="RVT_3"/>
    <property type="match status" value="1"/>
</dbReference>
<dbReference type="InterPro" id="IPR012337">
    <property type="entry name" value="RNaseH-like_sf"/>
</dbReference>
<feature type="non-terminal residue" evidence="2">
    <location>
        <position position="1"/>
    </location>
</feature>
<dbReference type="InterPro" id="IPR036397">
    <property type="entry name" value="RNaseH_sf"/>
</dbReference>
<gene>
    <name evidence="2" type="ORF">CR513_02278</name>
</gene>
<reference evidence="2" key="1">
    <citation type="submission" date="2018-05" db="EMBL/GenBank/DDBJ databases">
        <title>Draft genome of Mucuna pruriens seed.</title>
        <authorList>
            <person name="Nnadi N.E."/>
            <person name="Vos R."/>
            <person name="Hasami M.H."/>
            <person name="Devisetty U.K."/>
            <person name="Aguiy J.C."/>
        </authorList>
    </citation>
    <scope>NUCLEOTIDE SEQUENCE [LARGE SCALE GENOMIC DNA]</scope>
    <source>
        <strain evidence="2">JCA_2017</strain>
    </source>
</reference>
<dbReference type="AlphaFoldDB" id="A0A371ICS3"/>
<keyword evidence="3" id="KW-1185">Reference proteome</keyword>
<accession>A0A371ICS3</accession>
<dbReference type="EMBL" id="QJKJ01000393">
    <property type="protein sequence ID" value="RDY12851.1"/>
    <property type="molecule type" value="Genomic_DNA"/>
</dbReference>
<comment type="caution">
    <text evidence="2">The sequence shown here is derived from an EMBL/GenBank/DDBJ whole genome shotgun (WGS) entry which is preliminary data.</text>
</comment>
<dbReference type="OrthoDB" id="2016287at2759"/>
<evidence type="ECO:0000313" key="2">
    <source>
        <dbReference type="EMBL" id="RDY12851.1"/>
    </source>
</evidence>
<dbReference type="GO" id="GO:0003676">
    <property type="term" value="F:nucleic acid binding"/>
    <property type="evidence" value="ECO:0007669"/>
    <property type="project" value="InterPro"/>
</dbReference>
<sequence>MDLPIRQILRKPDLVGRMTGWAVELFEFDVTYERKGHMKVQVWADFINEFSPNSRDEELSRNNREWTLLVDDSSNKKGNRAAIIIEGSGRVVEYKALLAGIRLEKELGAARSMIKSNLQLVTRQVNGEYQLRDLQLIQYLDTVKEQARMLEKFTLMHVPREKKERVDLLAKLTSTQRGGLNKIVIQEVLRQPTVQEPAVSNNVPDDPQEAKRIKREAAKYVLVAGQLYKRGFSFPPLWCLGESKVERALKEIHEGVCGSHIGGRALASKIEPRVVTEFCAQYGIMKFFTSVEHPQSNGKMETINKVILRGLGKRFEEAKGCWVEELPQVLWSYHTTLH</sequence>
<evidence type="ECO:0000259" key="1">
    <source>
        <dbReference type="Pfam" id="PF13456"/>
    </source>
</evidence>
<proteinExistence type="predicted"/>
<dbReference type="InterPro" id="IPR002156">
    <property type="entry name" value="RNaseH_domain"/>
</dbReference>
<dbReference type="GO" id="GO:0004523">
    <property type="term" value="F:RNA-DNA hybrid ribonuclease activity"/>
    <property type="evidence" value="ECO:0007669"/>
    <property type="project" value="InterPro"/>
</dbReference>
<protein>
    <recommendedName>
        <fullName evidence="1">RNase H type-1 domain-containing protein</fullName>
    </recommendedName>
</protein>
<organism evidence="2 3">
    <name type="scientific">Mucuna pruriens</name>
    <name type="common">Velvet bean</name>
    <name type="synonym">Dolichos pruriens</name>
    <dbReference type="NCBI Taxonomy" id="157652"/>
    <lineage>
        <taxon>Eukaryota</taxon>
        <taxon>Viridiplantae</taxon>
        <taxon>Streptophyta</taxon>
        <taxon>Embryophyta</taxon>
        <taxon>Tracheophyta</taxon>
        <taxon>Spermatophyta</taxon>
        <taxon>Magnoliopsida</taxon>
        <taxon>eudicotyledons</taxon>
        <taxon>Gunneridae</taxon>
        <taxon>Pentapetalae</taxon>
        <taxon>rosids</taxon>
        <taxon>fabids</taxon>
        <taxon>Fabales</taxon>
        <taxon>Fabaceae</taxon>
        <taxon>Papilionoideae</taxon>
        <taxon>50 kb inversion clade</taxon>
        <taxon>NPAAA clade</taxon>
        <taxon>indigoferoid/millettioid clade</taxon>
        <taxon>Phaseoleae</taxon>
        <taxon>Mucuna</taxon>
    </lineage>
</organism>
<dbReference type="PANTHER" id="PTHR48475:SF2">
    <property type="entry name" value="RIBONUCLEASE H"/>
    <property type="match status" value="1"/>
</dbReference>